<sequence length="157" mass="18066">MWTDNTFSRIASKWGSLLDTDDKEDVCNHSKRICINTNSALNIFESFKVNYKGKNVWVRAKEVPGWVPDFEEENDIDSATDEESEEEFPTVNVDKPIEEAEKNSDEEAVLDTIFDEIQDNQYNEANSIDKKKLTQMTQGCSKNMEHIIEMQGDNKGF</sequence>
<dbReference type="AlphaFoldDB" id="A0A699SHA1"/>
<feature type="compositionally biased region" description="Basic and acidic residues" evidence="1">
    <location>
        <begin position="95"/>
        <end position="105"/>
    </location>
</feature>
<dbReference type="EMBL" id="BKCJ011161629">
    <property type="protein sequence ID" value="GFC96669.1"/>
    <property type="molecule type" value="Genomic_DNA"/>
</dbReference>
<feature type="compositionally biased region" description="Acidic residues" evidence="1">
    <location>
        <begin position="69"/>
        <end position="88"/>
    </location>
</feature>
<accession>A0A699SHA1</accession>
<organism evidence="2">
    <name type="scientific">Tanacetum cinerariifolium</name>
    <name type="common">Dalmatian daisy</name>
    <name type="synonym">Chrysanthemum cinerariifolium</name>
    <dbReference type="NCBI Taxonomy" id="118510"/>
    <lineage>
        <taxon>Eukaryota</taxon>
        <taxon>Viridiplantae</taxon>
        <taxon>Streptophyta</taxon>
        <taxon>Embryophyta</taxon>
        <taxon>Tracheophyta</taxon>
        <taxon>Spermatophyta</taxon>
        <taxon>Magnoliopsida</taxon>
        <taxon>eudicotyledons</taxon>
        <taxon>Gunneridae</taxon>
        <taxon>Pentapetalae</taxon>
        <taxon>asterids</taxon>
        <taxon>campanulids</taxon>
        <taxon>Asterales</taxon>
        <taxon>Asteraceae</taxon>
        <taxon>Asteroideae</taxon>
        <taxon>Anthemideae</taxon>
        <taxon>Anthemidinae</taxon>
        <taxon>Tanacetum</taxon>
    </lineage>
</organism>
<evidence type="ECO:0000313" key="2">
    <source>
        <dbReference type="EMBL" id="GFC96669.1"/>
    </source>
</evidence>
<proteinExistence type="predicted"/>
<name>A0A699SHA1_TANCI</name>
<comment type="caution">
    <text evidence="2">The sequence shown here is derived from an EMBL/GenBank/DDBJ whole genome shotgun (WGS) entry which is preliminary data.</text>
</comment>
<gene>
    <name evidence="2" type="ORF">Tci_868639</name>
</gene>
<feature type="region of interest" description="Disordered" evidence="1">
    <location>
        <begin position="69"/>
        <end position="107"/>
    </location>
</feature>
<protein>
    <submittedName>
        <fullName evidence="2">Nucleotide-binding alpha-beta plait domain-containing protein</fullName>
    </submittedName>
</protein>
<reference evidence="2" key="1">
    <citation type="journal article" date="2019" name="Sci. Rep.">
        <title>Draft genome of Tanacetum cinerariifolium, the natural source of mosquito coil.</title>
        <authorList>
            <person name="Yamashiro T."/>
            <person name="Shiraishi A."/>
            <person name="Satake H."/>
            <person name="Nakayama K."/>
        </authorList>
    </citation>
    <scope>NUCLEOTIDE SEQUENCE</scope>
</reference>
<evidence type="ECO:0000256" key="1">
    <source>
        <dbReference type="SAM" id="MobiDB-lite"/>
    </source>
</evidence>